<dbReference type="Proteomes" id="UP000517694">
    <property type="component" value="Unassembled WGS sequence"/>
</dbReference>
<keyword evidence="2" id="KW-1185">Reference proteome</keyword>
<proteinExistence type="predicted"/>
<name>A0A7X1HXW2_9ACTN</name>
<protein>
    <submittedName>
        <fullName evidence="1">Uncharacterized protein</fullName>
    </submittedName>
</protein>
<reference evidence="1 2" key="1">
    <citation type="submission" date="2020-08" db="EMBL/GenBank/DDBJ databases">
        <title>Whole-Genome Sequence of French Clinical Streptomyces mexicanus Strain Q0842.</title>
        <authorList>
            <person name="Boxberger M."/>
            <person name="La Scola B."/>
        </authorList>
    </citation>
    <scope>NUCLEOTIDE SEQUENCE [LARGE SCALE GENOMIC DNA]</scope>
    <source>
        <strain evidence="1 2">Marseille-Q0842</strain>
    </source>
</reference>
<comment type="caution">
    <text evidence="1">The sequence shown here is derived from an EMBL/GenBank/DDBJ whole genome shotgun (WGS) entry which is preliminary data.</text>
</comment>
<organism evidence="1 2">
    <name type="scientific">Streptomyces mexicanus</name>
    <dbReference type="NCBI Taxonomy" id="178566"/>
    <lineage>
        <taxon>Bacteria</taxon>
        <taxon>Bacillati</taxon>
        <taxon>Actinomycetota</taxon>
        <taxon>Actinomycetes</taxon>
        <taxon>Kitasatosporales</taxon>
        <taxon>Streptomycetaceae</taxon>
        <taxon>Streptomyces</taxon>
    </lineage>
</organism>
<gene>
    <name evidence="1" type="ORF">H1R13_08595</name>
</gene>
<accession>A0A7X1HXW2</accession>
<evidence type="ECO:0000313" key="1">
    <source>
        <dbReference type="EMBL" id="MBC2865052.1"/>
    </source>
</evidence>
<sequence>MPVERYHLTLTAGGRAVMQGWWASEATARRKFSGWIGEYGNLPASGQSSGSSRVVDTTVAGRLRVRVTHGSRTSDSSVLDAGICANARYVVAPNIIRCFSP</sequence>
<dbReference type="EMBL" id="JACMHY010000002">
    <property type="protein sequence ID" value="MBC2865052.1"/>
    <property type="molecule type" value="Genomic_DNA"/>
</dbReference>
<evidence type="ECO:0000313" key="2">
    <source>
        <dbReference type="Proteomes" id="UP000517694"/>
    </source>
</evidence>
<dbReference type="AlphaFoldDB" id="A0A7X1HXW2"/>